<gene>
    <name evidence="1" type="ORF">EJ06DRAFT_316374</name>
</gene>
<keyword evidence="2" id="KW-1185">Reference proteome</keyword>
<dbReference type="EMBL" id="ML996690">
    <property type="protein sequence ID" value="KAF2402992.1"/>
    <property type="molecule type" value="Genomic_DNA"/>
</dbReference>
<evidence type="ECO:0000313" key="2">
    <source>
        <dbReference type="Proteomes" id="UP000799640"/>
    </source>
</evidence>
<dbReference type="AlphaFoldDB" id="A0A6G1I3Z6"/>
<reference evidence="1" key="1">
    <citation type="journal article" date="2020" name="Stud. Mycol.">
        <title>101 Dothideomycetes genomes: a test case for predicting lifestyles and emergence of pathogens.</title>
        <authorList>
            <person name="Haridas S."/>
            <person name="Albert R."/>
            <person name="Binder M."/>
            <person name="Bloem J."/>
            <person name="Labutti K."/>
            <person name="Salamov A."/>
            <person name="Andreopoulos B."/>
            <person name="Baker S."/>
            <person name="Barry K."/>
            <person name="Bills G."/>
            <person name="Bluhm B."/>
            <person name="Cannon C."/>
            <person name="Castanera R."/>
            <person name="Culley D."/>
            <person name="Daum C."/>
            <person name="Ezra D."/>
            <person name="Gonzalez J."/>
            <person name="Henrissat B."/>
            <person name="Kuo A."/>
            <person name="Liang C."/>
            <person name="Lipzen A."/>
            <person name="Lutzoni F."/>
            <person name="Magnuson J."/>
            <person name="Mondo S."/>
            <person name="Nolan M."/>
            <person name="Ohm R."/>
            <person name="Pangilinan J."/>
            <person name="Park H.-J."/>
            <person name="Ramirez L."/>
            <person name="Alfaro M."/>
            <person name="Sun H."/>
            <person name="Tritt A."/>
            <person name="Yoshinaga Y."/>
            <person name="Zwiers L.-H."/>
            <person name="Turgeon B."/>
            <person name="Goodwin S."/>
            <person name="Spatafora J."/>
            <person name="Crous P."/>
            <person name="Grigoriev I."/>
        </authorList>
    </citation>
    <scope>NUCLEOTIDE SEQUENCE</scope>
    <source>
        <strain evidence="1">CBS 262.69</strain>
    </source>
</reference>
<evidence type="ECO:0000313" key="1">
    <source>
        <dbReference type="EMBL" id="KAF2402992.1"/>
    </source>
</evidence>
<organism evidence="1 2">
    <name type="scientific">Trichodelitschia bisporula</name>
    <dbReference type="NCBI Taxonomy" id="703511"/>
    <lineage>
        <taxon>Eukaryota</taxon>
        <taxon>Fungi</taxon>
        <taxon>Dikarya</taxon>
        <taxon>Ascomycota</taxon>
        <taxon>Pezizomycotina</taxon>
        <taxon>Dothideomycetes</taxon>
        <taxon>Dothideomycetes incertae sedis</taxon>
        <taxon>Phaeotrichales</taxon>
        <taxon>Phaeotrichaceae</taxon>
        <taxon>Trichodelitschia</taxon>
    </lineage>
</organism>
<proteinExistence type="predicted"/>
<name>A0A6G1I3Z6_9PEZI</name>
<sequence length="334" mass="36688">MDYSFNLEHPRPDSPTLGGQRYSVRLVHAPPSHPVSPLTFRSSLQSPLQPPFLHLQTIDEVLDSTTDSWAAGSLFDELDMVTSLDPEPDCDFTTSNVGLGLSVDSCRHASDIVDTRRPNTRPEDVLAYLRAAVPTTPPAHPSPIDSATNPLQHPNSAPLYEDNYSTCYGLYCWPPGRHGRDCGIPRSFSHRSRSDSAIAEQNCDSDPELHVETMTWAATVSESSSDWSSVTSDGDDRMWANMGDDDGVLRDLEMISDTGSPVSIEMFLELEAEGVIQWGGELEAVREVSPTPSCESEDWMLFLERKSLDSDPWNGLHLFTDEGPAMQPSGAGHA</sequence>
<accession>A0A6G1I3Z6</accession>
<protein>
    <submittedName>
        <fullName evidence="1">Uncharacterized protein</fullName>
    </submittedName>
</protein>
<dbReference type="Proteomes" id="UP000799640">
    <property type="component" value="Unassembled WGS sequence"/>
</dbReference>